<feature type="transmembrane region" description="Helical" evidence="6">
    <location>
        <begin position="256"/>
        <end position="277"/>
    </location>
</feature>
<evidence type="ECO:0000313" key="7">
    <source>
        <dbReference type="EMBL" id="ABD96242.1"/>
    </source>
</evidence>
<keyword evidence="2 6" id="KW-0812">Transmembrane</keyword>
<feature type="region of interest" description="Disordered" evidence="5">
    <location>
        <begin position="406"/>
        <end position="426"/>
    </location>
</feature>
<sequence>MVTRFRLRLMALLTGAISGAAVALTMGMIAWLTRMLWGDPVEEGLERQIPLLWSMGVCGGVGVALALLHRRGPATLLPELPETIQELRHPETAPRRRDGHAILGASLSLVGGGSVGPEALMTRLATLISQRIWKGRDQDLQLATVAGSLGMFGLPLLGGAVVHDGTPKSSAGGSGQRSLIDRWIPGSLGGIAGFAAFHGMEEVSGGSLRQLPYSWPSNLGEDLGSLSAGLLAGVAGWGLGWLLLHWRTWLEQRQLLAHWPWWPVVTGLLLGVWMHWLPLVPFAGEDQLKPLLEGMNTSEAVVLILSGLIKLGMLGLCLETGWRGGIFFPVFLIACAVGSGLHELSPGIGSLGSWCGGVTGALYATVLRSPLVALLLGVALLQGHGATAVLLGVAVAWLITHRSPRDGGPPPLPETPGSRGYQQPPA</sequence>
<accession>Q0QKT7</accession>
<dbReference type="Pfam" id="PF00654">
    <property type="entry name" value="Voltage_CLC"/>
    <property type="match status" value="1"/>
</dbReference>
<dbReference type="Gene3D" id="1.10.3080.10">
    <property type="entry name" value="Clc chloride channel"/>
    <property type="match status" value="1"/>
</dbReference>
<keyword evidence="4 6" id="KW-0472">Membrane</keyword>
<evidence type="ECO:0000256" key="5">
    <source>
        <dbReference type="SAM" id="MobiDB-lite"/>
    </source>
</evidence>
<name>Q0QKT7_9SYNE</name>
<dbReference type="PANTHER" id="PTHR43427">
    <property type="entry name" value="CHLORIDE CHANNEL PROTEIN CLC-E"/>
    <property type="match status" value="1"/>
</dbReference>
<keyword evidence="3 6" id="KW-1133">Transmembrane helix</keyword>
<dbReference type="GO" id="GO:0015108">
    <property type="term" value="F:chloride transmembrane transporter activity"/>
    <property type="evidence" value="ECO:0007669"/>
    <property type="project" value="InterPro"/>
</dbReference>
<dbReference type="PANTHER" id="PTHR43427:SF12">
    <property type="entry name" value="CHLORIDE TRANSPORTER"/>
    <property type="match status" value="1"/>
</dbReference>
<feature type="transmembrane region" description="Helical" evidence="6">
    <location>
        <begin position="325"/>
        <end position="342"/>
    </location>
</feature>
<organism evidence="7">
    <name type="scientific">uncultured marine type-A Synechococcus GOM 3M9</name>
    <dbReference type="NCBI Taxonomy" id="364149"/>
    <lineage>
        <taxon>Bacteria</taxon>
        <taxon>Bacillati</taxon>
        <taxon>Cyanobacteriota</taxon>
        <taxon>Cyanophyceae</taxon>
        <taxon>Synechococcales</taxon>
        <taxon>Synechococcaceae</taxon>
        <taxon>Synechococcus</taxon>
        <taxon>environmental samples</taxon>
    </lineage>
</organism>
<evidence type="ECO:0000256" key="6">
    <source>
        <dbReference type="SAM" id="Phobius"/>
    </source>
</evidence>
<reference evidence="7" key="1">
    <citation type="journal article" date="2006" name="Mar. Ecol. Prog. Ser.">
        <title>Gene diversity and organization in rbcL-containing genome fragments from uncultivated Synechococcus in the Gulf of Mexico.</title>
        <authorList>
            <person name="John D.E."/>
            <person name="Wawrik B."/>
            <person name="Tabita F.R."/>
            <person name="Paul J.H."/>
        </authorList>
    </citation>
    <scope>NUCLEOTIDE SEQUENCE</scope>
</reference>
<dbReference type="InterPro" id="IPR001807">
    <property type="entry name" value="ClC"/>
</dbReference>
<feature type="transmembrane region" description="Helical" evidence="6">
    <location>
        <begin position="373"/>
        <end position="399"/>
    </location>
</feature>
<dbReference type="GO" id="GO:0016020">
    <property type="term" value="C:membrane"/>
    <property type="evidence" value="ECO:0007669"/>
    <property type="project" value="UniProtKB-SubCell"/>
</dbReference>
<feature type="transmembrane region" description="Helical" evidence="6">
    <location>
        <begin position="223"/>
        <end position="244"/>
    </location>
</feature>
<evidence type="ECO:0000256" key="1">
    <source>
        <dbReference type="ARBA" id="ARBA00004141"/>
    </source>
</evidence>
<dbReference type="EMBL" id="DQ325538">
    <property type="protein sequence ID" value="ABD96242.1"/>
    <property type="molecule type" value="Genomic_DNA"/>
</dbReference>
<feature type="transmembrane region" description="Helical" evidence="6">
    <location>
        <begin position="12"/>
        <end position="31"/>
    </location>
</feature>
<protein>
    <submittedName>
        <fullName evidence="7">Possible chloride channel</fullName>
    </submittedName>
</protein>
<dbReference type="AlphaFoldDB" id="Q0QKT7"/>
<dbReference type="CDD" id="cd00400">
    <property type="entry name" value="Voltage_gated_ClC"/>
    <property type="match status" value="1"/>
</dbReference>
<evidence type="ECO:0000256" key="2">
    <source>
        <dbReference type="ARBA" id="ARBA00022692"/>
    </source>
</evidence>
<evidence type="ECO:0000256" key="4">
    <source>
        <dbReference type="ARBA" id="ARBA00023136"/>
    </source>
</evidence>
<dbReference type="SUPFAM" id="SSF81340">
    <property type="entry name" value="Clc chloride channel"/>
    <property type="match status" value="1"/>
</dbReference>
<comment type="subcellular location">
    <subcellularLocation>
        <location evidence="1">Membrane</location>
        <topology evidence="1">Multi-pass membrane protein</topology>
    </subcellularLocation>
</comment>
<feature type="transmembrane region" description="Helical" evidence="6">
    <location>
        <begin position="140"/>
        <end position="162"/>
    </location>
</feature>
<proteinExistence type="predicted"/>
<feature type="transmembrane region" description="Helical" evidence="6">
    <location>
        <begin position="348"/>
        <end position="366"/>
    </location>
</feature>
<dbReference type="InterPro" id="IPR050368">
    <property type="entry name" value="ClC-type_chloride_channel"/>
</dbReference>
<dbReference type="InterPro" id="IPR014743">
    <property type="entry name" value="Cl-channel_core"/>
</dbReference>
<feature type="transmembrane region" description="Helical" evidence="6">
    <location>
        <begin position="51"/>
        <end position="68"/>
    </location>
</feature>
<feature type="transmembrane region" description="Helical" evidence="6">
    <location>
        <begin position="297"/>
        <end position="318"/>
    </location>
</feature>
<evidence type="ECO:0000256" key="3">
    <source>
        <dbReference type="ARBA" id="ARBA00022989"/>
    </source>
</evidence>